<reference evidence="1" key="1">
    <citation type="submission" date="2020-04" db="EMBL/GenBank/DDBJ databases">
        <authorList>
            <person name="Broberg M."/>
        </authorList>
    </citation>
    <scope>NUCLEOTIDE SEQUENCE</scope>
</reference>
<sequence length="375" mass="41232">MAYCAPCGRSFVHHGALAQHIDYSDVHQVNCVRYCSICNLLFNDALALQGHRSREHAVHQAYCRPCGRYFVDNAALQDHLQFSSAHAPSKPYCRTCDRYFVDDVALQQHLDYSTAHLDDSDGYDDSDESDDYDEPYCTTCDRYFANDSALEQHLDTSSAHKFFKAPSAARVPPRSSKPTLFSGKPTSSVPQPASSSVPSRTGPVVLKKENVQTRPNILKSPDRPQPMPTSNKTLKSLDPNVLGNREHSTTGKEKENIPNGVENPNASEVAQSSGIDKTWTVPLAEAIAKCLEREFPHLRDLDGSMVAKALVKDPDESSGLAASKPANNKKTPAESSEGKSSCKYKISNDWPRKPESLDLSPNFGPQSGLNNYVSS</sequence>
<accession>A0ACA9UEJ2</accession>
<proteinExistence type="predicted"/>
<reference evidence="1" key="2">
    <citation type="submission" date="2021-10" db="EMBL/GenBank/DDBJ databases">
        <authorList>
            <person name="Piombo E."/>
        </authorList>
    </citation>
    <scope>NUCLEOTIDE SEQUENCE</scope>
</reference>
<organism evidence="1 2">
    <name type="scientific">Clonostachys rosea f. rosea IK726</name>
    <dbReference type="NCBI Taxonomy" id="1349383"/>
    <lineage>
        <taxon>Eukaryota</taxon>
        <taxon>Fungi</taxon>
        <taxon>Dikarya</taxon>
        <taxon>Ascomycota</taxon>
        <taxon>Pezizomycotina</taxon>
        <taxon>Sordariomycetes</taxon>
        <taxon>Hypocreomycetidae</taxon>
        <taxon>Hypocreales</taxon>
        <taxon>Bionectriaceae</taxon>
        <taxon>Clonostachys</taxon>
    </lineage>
</organism>
<evidence type="ECO:0000313" key="1">
    <source>
        <dbReference type="EMBL" id="CAG9951765.1"/>
    </source>
</evidence>
<gene>
    <name evidence="1" type="ORF">CRV2_00018351</name>
</gene>
<keyword evidence="2" id="KW-1185">Reference proteome</keyword>
<comment type="caution">
    <text evidence="1">The sequence shown here is derived from an EMBL/GenBank/DDBJ whole genome shotgun (WGS) entry which is preliminary data.</text>
</comment>
<dbReference type="Proteomes" id="UP000836387">
    <property type="component" value="Unassembled WGS sequence"/>
</dbReference>
<evidence type="ECO:0000313" key="2">
    <source>
        <dbReference type="Proteomes" id="UP000836387"/>
    </source>
</evidence>
<name>A0ACA9UEJ2_BIOOC</name>
<dbReference type="EMBL" id="CADEHS020000394">
    <property type="protein sequence ID" value="CAG9951765.1"/>
    <property type="molecule type" value="Genomic_DNA"/>
</dbReference>
<protein>
    <submittedName>
        <fullName evidence="1">Uncharacterized protein</fullName>
    </submittedName>
</protein>